<organism evidence="3 4">
    <name type="scientific">Flavobacterium akiainvivens</name>
    <dbReference type="NCBI Taxonomy" id="1202724"/>
    <lineage>
        <taxon>Bacteria</taxon>
        <taxon>Pseudomonadati</taxon>
        <taxon>Bacteroidota</taxon>
        <taxon>Flavobacteriia</taxon>
        <taxon>Flavobacteriales</taxon>
        <taxon>Flavobacteriaceae</taxon>
        <taxon>Flavobacterium</taxon>
    </lineage>
</organism>
<comment type="caution">
    <text evidence="3">The sequence shown here is derived from an EMBL/GenBank/DDBJ whole genome shotgun (WGS) entry which is preliminary data.</text>
</comment>
<dbReference type="AlphaFoldDB" id="A0A0M8MDS5"/>
<dbReference type="OrthoDB" id="8965954at2"/>
<dbReference type="PATRIC" id="fig|1202724.3.peg.4193"/>
<keyword evidence="4" id="KW-1185">Reference proteome</keyword>
<evidence type="ECO:0000313" key="4">
    <source>
        <dbReference type="Proteomes" id="UP000037755"/>
    </source>
</evidence>
<accession>A0A0M8MDS5</accession>
<dbReference type="STRING" id="1202724.AM493_20240"/>
<keyword evidence="1" id="KW-0472">Membrane</keyword>
<keyword evidence="3" id="KW-0418">Kinase</keyword>
<dbReference type="EMBL" id="LIYD01000005">
    <property type="protein sequence ID" value="KOS08115.1"/>
    <property type="molecule type" value="Genomic_DNA"/>
</dbReference>
<feature type="transmembrane region" description="Helical" evidence="1">
    <location>
        <begin position="27"/>
        <end position="48"/>
    </location>
</feature>
<dbReference type="RefSeq" id="WP_054409973.1">
    <property type="nucleotide sequence ID" value="NZ_FOYA01000017.1"/>
</dbReference>
<reference evidence="3 4" key="1">
    <citation type="submission" date="2015-08" db="EMBL/GenBank/DDBJ databases">
        <title>Whole genome sequence of Flavobacterium akiainvivens IK-1T, from decaying Wikstroemia oahuensis, an endemic Hawaiian shrub.</title>
        <authorList>
            <person name="Wan X."/>
            <person name="Hou S."/>
            <person name="Saito J."/>
            <person name="Donachie S."/>
        </authorList>
    </citation>
    <scope>NUCLEOTIDE SEQUENCE [LARGE SCALE GENOMIC DNA]</scope>
    <source>
        <strain evidence="3 4">IK-1</strain>
    </source>
</reference>
<evidence type="ECO:0000313" key="3">
    <source>
        <dbReference type="EMBL" id="KOS08115.1"/>
    </source>
</evidence>
<feature type="transmembrane region" description="Helical" evidence="1">
    <location>
        <begin position="54"/>
        <end position="79"/>
    </location>
</feature>
<dbReference type="Pfam" id="PF13239">
    <property type="entry name" value="2TM"/>
    <property type="match status" value="1"/>
</dbReference>
<sequence length="108" mass="12986">MEAYNEFDTESVAYKKAKDKIKEIKGFYYNLACFCIVIPVLIYINLRYLPEFHWFWFSIAGWGTGVIIQGMFAFGWVPFLGKDWETRKINQIMEQGRKREEQEQHFKN</sequence>
<keyword evidence="1" id="KW-1133">Transmembrane helix</keyword>
<evidence type="ECO:0000259" key="2">
    <source>
        <dbReference type="Pfam" id="PF13239"/>
    </source>
</evidence>
<dbReference type="Proteomes" id="UP000037755">
    <property type="component" value="Unassembled WGS sequence"/>
</dbReference>
<proteinExistence type="predicted"/>
<dbReference type="GO" id="GO:0016301">
    <property type="term" value="F:kinase activity"/>
    <property type="evidence" value="ECO:0007669"/>
    <property type="project" value="UniProtKB-KW"/>
</dbReference>
<feature type="domain" description="2TM" evidence="2">
    <location>
        <begin position="15"/>
        <end position="94"/>
    </location>
</feature>
<protein>
    <submittedName>
        <fullName evidence="3">Histidine kinase</fullName>
    </submittedName>
</protein>
<dbReference type="InterPro" id="IPR025698">
    <property type="entry name" value="2TM_dom"/>
</dbReference>
<gene>
    <name evidence="3" type="ORF">AM493_20240</name>
</gene>
<keyword evidence="3" id="KW-0808">Transferase</keyword>
<name>A0A0M8MDS5_9FLAO</name>
<evidence type="ECO:0000256" key="1">
    <source>
        <dbReference type="SAM" id="Phobius"/>
    </source>
</evidence>
<keyword evidence="1" id="KW-0812">Transmembrane</keyword>